<dbReference type="PANTHER" id="PTHR46238:SF8">
    <property type="entry name" value="ENDONUCLEASE_EXONUCLEASE_PHOSPHATASE DOMAIN-CONTAINING PROTEIN"/>
    <property type="match status" value="1"/>
</dbReference>
<accession>A0A085LNH2</accession>
<organism evidence="1 2">
    <name type="scientific">Trichuris suis</name>
    <name type="common">pig whipworm</name>
    <dbReference type="NCBI Taxonomy" id="68888"/>
    <lineage>
        <taxon>Eukaryota</taxon>
        <taxon>Metazoa</taxon>
        <taxon>Ecdysozoa</taxon>
        <taxon>Nematoda</taxon>
        <taxon>Enoplea</taxon>
        <taxon>Dorylaimia</taxon>
        <taxon>Trichinellida</taxon>
        <taxon>Trichuridae</taxon>
        <taxon>Trichuris</taxon>
    </lineage>
</organism>
<name>A0A085LNH2_9BILA</name>
<dbReference type="AlphaFoldDB" id="A0A085LNH2"/>
<reference evidence="1 2" key="1">
    <citation type="journal article" date="2014" name="Nat. Genet.">
        <title>Genome and transcriptome of the porcine whipworm Trichuris suis.</title>
        <authorList>
            <person name="Jex A.R."/>
            <person name="Nejsum P."/>
            <person name="Schwarz E.M."/>
            <person name="Hu L."/>
            <person name="Young N.D."/>
            <person name="Hall R.S."/>
            <person name="Korhonen P.K."/>
            <person name="Liao S."/>
            <person name="Thamsborg S."/>
            <person name="Xia J."/>
            <person name="Xu P."/>
            <person name="Wang S."/>
            <person name="Scheerlinck J.P."/>
            <person name="Hofmann A."/>
            <person name="Sternberg P.W."/>
            <person name="Wang J."/>
            <person name="Gasser R.B."/>
        </authorList>
    </citation>
    <scope>NUCLEOTIDE SEQUENCE [LARGE SCALE GENOMIC DNA]</scope>
    <source>
        <strain evidence="1">DCEP-RM93M</strain>
    </source>
</reference>
<gene>
    <name evidence="1" type="ORF">M513_12603</name>
</gene>
<evidence type="ECO:0000313" key="2">
    <source>
        <dbReference type="Proteomes" id="UP000030764"/>
    </source>
</evidence>
<proteinExistence type="predicted"/>
<protein>
    <submittedName>
        <fullName evidence="1">Uncharacterized protein</fullName>
    </submittedName>
</protein>
<dbReference type="PANTHER" id="PTHR46238">
    <property type="entry name" value="REVERSE TRANSCRIPTASE DOMAIN-CONTAINING PROTEIN"/>
    <property type="match status" value="1"/>
</dbReference>
<sequence length="135" mass="16085">MKAEVYQYGLHFSTKKDEQRLSVMETTMVRRTIRISRLEHTPNEMVRLSMGVAPIVNKVTEKWLRWFGHVLRREDNHPAKQLLLHTEIELKRPRGRPKLRWMDHVHADVKELRLTPDQALDRCKWKNITRAADPA</sequence>
<dbReference type="EMBL" id="KL363366">
    <property type="protein sequence ID" value="KFD46518.1"/>
    <property type="molecule type" value="Genomic_DNA"/>
</dbReference>
<dbReference type="Proteomes" id="UP000030764">
    <property type="component" value="Unassembled WGS sequence"/>
</dbReference>
<evidence type="ECO:0000313" key="1">
    <source>
        <dbReference type="EMBL" id="KFD46518.1"/>
    </source>
</evidence>
<keyword evidence="2" id="KW-1185">Reference proteome</keyword>